<evidence type="ECO:0000259" key="1">
    <source>
        <dbReference type="Pfam" id="PF01408"/>
    </source>
</evidence>
<accession>A0ABS4J1M5</accession>
<proteinExistence type="predicted"/>
<dbReference type="InterPro" id="IPR036291">
    <property type="entry name" value="NAD(P)-bd_dom_sf"/>
</dbReference>
<dbReference type="RefSeq" id="WP_209975617.1">
    <property type="nucleotide sequence ID" value="NZ_JAGGLB010000020.1"/>
</dbReference>
<keyword evidence="3" id="KW-1185">Reference proteome</keyword>
<gene>
    <name evidence="2" type="ORF">J2Z66_005365</name>
</gene>
<sequence>MSKKLKIGFVGSGGMGQMAHLSNYSVLKDECEIVALAEPRPQLAELVAARYGIEHVYADHEELLKHEGLDAIVAAQPYKRHSILIPDILRAGIPVFTEKPLTLSVDAGEKLASLGEELGVLHMVGYHKRSDLAMEYAQKLVQAWKQSGEFGKLNYVRVTMPPGDWISGADQPLGTDEPMIPCEWEPRPQEFDEVNGNKYDIFVNYYIHQVNAIRFLLGEGYKVTYADRSGILLAGESASGVCVTLEMAPYSTTVEWHEGILVAFEHGFIKIELPAPLVRQVAGKVTVMRDNGKDAPTYTEPVMPSIAAMRNQARNFLAAVRGERPAPCAAMDALEDLKIARDYIRMMAAY</sequence>
<dbReference type="SUPFAM" id="SSF51735">
    <property type="entry name" value="NAD(P)-binding Rossmann-fold domains"/>
    <property type="match status" value="1"/>
</dbReference>
<dbReference type="Gene3D" id="3.30.360.10">
    <property type="entry name" value="Dihydrodipicolinate Reductase, domain 2"/>
    <property type="match status" value="1"/>
</dbReference>
<dbReference type="PANTHER" id="PTHR43377:SF1">
    <property type="entry name" value="BILIVERDIN REDUCTASE A"/>
    <property type="match status" value="1"/>
</dbReference>
<dbReference type="Gene3D" id="3.40.50.720">
    <property type="entry name" value="NAD(P)-binding Rossmann-like Domain"/>
    <property type="match status" value="1"/>
</dbReference>
<dbReference type="InterPro" id="IPR051450">
    <property type="entry name" value="Gfo/Idh/MocA_Oxidoreductases"/>
</dbReference>
<evidence type="ECO:0000313" key="2">
    <source>
        <dbReference type="EMBL" id="MBP1993739.1"/>
    </source>
</evidence>
<comment type="caution">
    <text evidence="2">The sequence shown here is derived from an EMBL/GenBank/DDBJ whole genome shotgun (WGS) entry which is preliminary data.</text>
</comment>
<organism evidence="2 3">
    <name type="scientific">Paenibacillus eucommiae</name>
    <dbReference type="NCBI Taxonomy" id="1355755"/>
    <lineage>
        <taxon>Bacteria</taxon>
        <taxon>Bacillati</taxon>
        <taxon>Bacillota</taxon>
        <taxon>Bacilli</taxon>
        <taxon>Bacillales</taxon>
        <taxon>Paenibacillaceae</taxon>
        <taxon>Paenibacillus</taxon>
    </lineage>
</organism>
<dbReference type="Pfam" id="PF01408">
    <property type="entry name" value="GFO_IDH_MocA"/>
    <property type="match status" value="1"/>
</dbReference>
<dbReference type="EMBL" id="JAGGLB010000020">
    <property type="protein sequence ID" value="MBP1993739.1"/>
    <property type="molecule type" value="Genomic_DNA"/>
</dbReference>
<dbReference type="Proteomes" id="UP001519287">
    <property type="component" value="Unassembled WGS sequence"/>
</dbReference>
<dbReference type="PANTHER" id="PTHR43377">
    <property type="entry name" value="BILIVERDIN REDUCTASE A"/>
    <property type="match status" value="1"/>
</dbReference>
<reference evidence="2 3" key="1">
    <citation type="submission" date="2021-03" db="EMBL/GenBank/DDBJ databases">
        <title>Genomic Encyclopedia of Type Strains, Phase IV (KMG-IV): sequencing the most valuable type-strain genomes for metagenomic binning, comparative biology and taxonomic classification.</title>
        <authorList>
            <person name="Goeker M."/>
        </authorList>
    </citation>
    <scope>NUCLEOTIDE SEQUENCE [LARGE SCALE GENOMIC DNA]</scope>
    <source>
        <strain evidence="2 3">DSM 26048</strain>
    </source>
</reference>
<evidence type="ECO:0000313" key="3">
    <source>
        <dbReference type="Proteomes" id="UP001519287"/>
    </source>
</evidence>
<protein>
    <submittedName>
        <fullName evidence="2">Dehydrogenase</fullName>
    </submittedName>
</protein>
<name>A0ABS4J1M5_9BACL</name>
<feature type="domain" description="Gfo/Idh/MocA-like oxidoreductase N-terminal" evidence="1">
    <location>
        <begin position="5"/>
        <end position="126"/>
    </location>
</feature>
<dbReference type="InterPro" id="IPR000683">
    <property type="entry name" value="Gfo/Idh/MocA-like_OxRdtase_N"/>
</dbReference>